<organism evidence="7 8">
    <name type="scientific">Collybiopsis confluens</name>
    <dbReference type="NCBI Taxonomy" id="2823264"/>
    <lineage>
        <taxon>Eukaryota</taxon>
        <taxon>Fungi</taxon>
        <taxon>Dikarya</taxon>
        <taxon>Basidiomycota</taxon>
        <taxon>Agaricomycotina</taxon>
        <taxon>Agaricomycetes</taxon>
        <taxon>Agaricomycetidae</taxon>
        <taxon>Agaricales</taxon>
        <taxon>Marasmiineae</taxon>
        <taxon>Omphalotaceae</taxon>
        <taxon>Collybiopsis</taxon>
    </lineage>
</organism>
<feature type="transmembrane region" description="Helical" evidence="5">
    <location>
        <begin position="309"/>
        <end position="328"/>
    </location>
</feature>
<dbReference type="PANTHER" id="PTHR23502:SF64">
    <property type="entry name" value="TRANSPORTER, PUTATIVE (AFU_ORTHOLOGUE AFUA_3G11760)-RELATED"/>
    <property type="match status" value="1"/>
</dbReference>
<keyword evidence="8" id="KW-1185">Reference proteome</keyword>
<dbReference type="Gene3D" id="1.20.1250.20">
    <property type="entry name" value="MFS general substrate transporter like domains"/>
    <property type="match status" value="1"/>
</dbReference>
<evidence type="ECO:0000313" key="7">
    <source>
        <dbReference type="EMBL" id="KAF5367308.1"/>
    </source>
</evidence>
<dbReference type="EMBL" id="JAACJN010000143">
    <property type="protein sequence ID" value="KAF5367308.1"/>
    <property type="molecule type" value="Genomic_DNA"/>
</dbReference>
<dbReference type="GO" id="GO:0005886">
    <property type="term" value="C:plasma membrane"/>
    <property type="evidence" value="ECO:0007669"/>
    <property type="project" value="TreeGrafter"/>
</dbReference>
<evidence type="ECO:0000256" key="2">
    <source>
        <dbReference type="ARBA" id="ARBA00022692"/>
    </source>
</evidence>
<dbReference type="PANTHER" id="PTHR23502">
    <property type="entry name" value="MAJOR FACILITATOR SUPERFAMILY"/>
    <property type="match status" value="1"/>
</dbReference>
<feature type="transmembrane region" description="Helical" evidence="5">
    <location>
        <begin position="62"/>
        <end position="84"/>
    </location>
</feature>
<evidence type="ECO:0000256" key="4">
    <source>
        <dbReference type="ARBA" id="ARBA00023136"/>
    </source>
</evidence>
<accession>A0A8H5GLL1</accession>
<dbReference type="InterPro" id="IPR036259">
    <property type="entry name" value="MFS_trans_sf"/>
</dbReference>
<dbReference type="Pfam" id="PF07690">
    <property type="entry name" value="MFS_1"/>
    <property type="match status" value="1"/>
</dbReference>
<dbReference type="Proteomes" id="UP000518752">
    <property type="component" value="Unassembled WGS sequence"/>
</dbReference>
<protein>
    <recommendedName>
        <fullName evidence="6">Major facilitator superfamily (MFS) profile domain-containing protein</fullName>
    </recommendedName>
</protein>
<dbReference type="PROSITE" id="PS50850">
    <property type="entry name" value="MFS"/>
    <property type="match status" value="1"/>
</dbReference>
<dbReference type="AlphaFoldDB" id="A0A8H5GLL1"/>
<comment type="caution">
    <text evidence="7">The sequence shown here is derived from an EMBL/GenBank/DDBJ whole genome shotgun (WGS) entry which is preliminary data.</text>
</comment>
<evidence type="ECO:0000256" key="1">
    <source>
        <dbReference type="ARBA" id="ARBA00004141"/>
    </source>
</evidence>
<evidence type="ECO:0000313" key="8">
    <source>
        <dbReference type="Proteomes" id="UP000518752"/>
    </source>
</evidence>
<feature type="transmembrane region" description="Helical" evidence="5">
    <location>
        <begin position="133"/>
        <end position="156"/>
    </location>
</feature>
<dbReference type="OrthoDB" id="3066029at2759"/>
<gene>
    <name evidence="7" type="ORF">D9757_010094</name>
</gene>
<evidence type="ECO:0000256" key="5">
    <source>
        <dbReference type="SAM" id="Phobius"/>
    </source>
</evidence>
<evidence type="ECO:0000259" key="6">
    <source>
        <dbReference type="PROSITE" id="PS50850"/>
    </source>
</evidence>
<comment type="subcellular location">
    <subcellularLocation>
        <location evidence="1">Membrane</location>
        <topology evidence="1">Multi-pass membrane protein</topology>
    </subcellularLocation>
</comment>
<sequence length="350" mass="37883">MLWRFVQTFGGSPGLSVGAGVIGDIYRLEERGTAMGIFFGACLLGPALAPLVGGIITQYASWRIMQLFLGAGGLIAFILIAFFCPETSIPGSRGIDKKRAELVTRDEAPGEHWFKIIWINPLQTLYMLRSPNLLAVALAGSTVLLTDYVILTPLASTVGAQYGISNQAALGACYIPIGLGNFIGAPAAGYLSDQIVKRRRIQRNGVWYPEDRLIGTLWASATLVPLSTLGLGLITTYVESMWGLWMAFVCLFANGIGVDLVLSPSTAYVVDIMHSRSAESMAANNGFRSLLISAALAIFMTLLDKIGLVWTNAIVAILAWFGFGLLWLTVRYGEQMRAWVDIGYTTIENA</sequence>
<keyword evidence="4 5" id="KW-0472">Membrane</keyword>
<keyword evidence="3 5" id="KW-1133">Transmembrane helix</keyword>
<feature type="domain" description="Major facilitator superfamily (MFS) profile" evidence="6">
    <location>
        <begin position="1"/>
        <end position="334"/>
    </location>
</feature>
<feature type="transmembrane region" description="Helical" evidence="5">
    <location>
        <begin position="282"/>
        <end position="303"/>
    </location>
</feature>
<name>A0A8H5GLL1_9AGAR</name>
<feature type="transmembrane region" description="Helical" evidence="5">
    <location>
        <begin position="244"/>
        <end position="270"/>
    </location>
</feature>
<dbReference type="GO" id="GO:0022857">
    <property type="term" value="F:transmembrane transporter activity"/>
    <property type="evidence" value="ECO:0007669"/>
    <property type="project" value="InterPro"/>
</dbReference>
<proteinExistence type="predicted"/>
<dbReference type="InterPro" id="IPR011701">
    <property type="entry name" value="MFS"/>
</dbReference>
<evidence type="ECO:0000256" key="3">
    <source>
        <dbReference type="ARBA" id="ARBA00022989"/>
    </source>
</evidence>
<feature type="transmembrane region" description="Helical" evidence="5">
    <location>
        <begin position="168"/>
        <end position="192"/>
    </location>
</feature>
<dbReference type="SUPFAM" id="SSF103473">
    <property type="entry name" value="MFS general substrate transporter"/>
    <property type="match status" value="1"/>
</dbReference>
<reference evidence="7 8" key="1">
    <citation type="journal article" date="2020" name="ISME J.">
        <title>Uncovering the hidden diversity of litter-decomposition mechanisms in mushroom-forming fungi.</title>
        <authorList>
            <person name="Floudas D."/>
            <person name="Bentzer J."/>
            <person name="Ahren D."/>
            <person name="Johansson T."/>
            <person name="Persson P."/>
            <person name="Tunlid A."/>
        </authorList>
    </citation>
    <scope>NUCLEOTIDE SEQUENCE [LARGE SCALE GENOMIC DNA]</scope>
    <source>
        <strain evidence="7 8">CBS 406.79</strain>
    </source>
</reference>
<dbReference type="InterPro" id="IPR020846">
    <property type="entry name" value="MFS_dom"/>
</dbReference>
<feature type="transmembrane region" description="Helical" evidence="5">
    <location>
        <begin position="36"/>
        <end position="56"/>
    </location>
</feature>
<feature type="transmembrane region" description="Helical" evidence="5">
    <location>
        <begin position="213"/>
        <end position="238"/>
    </location>
</feature>
<keyword evidence="2 5" id="KW-0812">Transmembrane</keyword>